<evidence type="ECO:0000259" key="11">
    <source>
        <dbReference type="Pfam" id="PF01087"/>
    </source>
</evidence>
<feature type="domain" description="Galactose-1-phosphate uridyl transferase C-terminal" evidence="12">
    <location>
        <begin position="245"/>
        <end position="439"/>
    </location>
</feature>
<accession>A0A429Z9V6</accession>
<evidence type="ECO:0000256" key="9">
    <source>
        <dbReference type="ARBA" id="ARBA00023277"/>
    </source>
</evidence>
<name>A0A429Z9V6_9ENTE</name>
<dbReference type="Pfam" id="PF01087">
    <property type="entry name" value="GalP_UDP_transf"/>
    <property type="match status" value="1"/>
</dbReference>
<dbReference type="GO" id="GO:0008108">
    <property type="term" value="F:UDP-glucose:hexose-1-phosphate uridylyltransferase activity"/>
    <property type="evidence" value="ECO:0007669"/>
    <property type="project" value="UniProtKB-UniRule"/>
</dbReference>
<keyword evidence="7 10" id="KW-0548">Nucleotidyltransferase</keyword>
<gene>
    <name evidence="10" type="primary">galT</name>
    <name evidence="13" type="ORF">CBF36_11980</name>
</gene>
<dbReference type="InterPro" id="IPR000766">
    <property type="entry name" value="GalP_uridyl_Trfase_II"/>
</dbReference>
<evidence type="ECO:0000256" key="8">
    <source>
        <dbReference type="ARBA" id="ARBA00023144"/>
    </source>
</evidence>
<evidence type="ECO:0000256" key="3">
    <source>
        <dbReference type="ARBA" id="ARBA00004947"/>
    </source>
</evidence>
<evidence type="ECO:0000256" key="5">
    <source>
        <dbReference type="ARBA" id="ARBA00022490"/>
    </source>
</evidence>
<dbReference type="NCBIfam" id="NF003633">
    <property type="entry name" value="PRK05270.2-2"/>
    <property type="match status" value="1"/>
</dbReference>
<dbReference type="NCBIfam" id="TIGR01239">
    <property type="entry name" value="galT_2"/>
    <property type="match status" value="1"/>
</dbReference>
<dbReference type="EC" id="2.7.7.12" evidence="10"/>
<proteinExistence type="inferred from homology"/>
<evidence type="ECO:0000256" key="10">
    <source>
        <dbReference type="HAMAP-Rule" id="MF_00571"/>
    </source>
</evidence>
<dbReference type="OrthoDB" id="2293at2"/>
<keyword evidence="6 10" id="KW-0808">Transferase</keyword>
<dbReference type="InterPro" id="IPR005849">
    <property type="entry name" value="GalP_Utransf_N"/>
</dbReference>
<dbReference type="InterPro" id="IPR023425">
    <property type="entry name" value="GalP_uridyl_Trfase_II_CS"/>
</dbReference>
<evidence type="ECO:0000313" key="13">
    <source>
        <dbReference type="EMBL" id="RST90497.1"/>
    </source>
</evidence>
<evidence type="ECO:0000256" key="2">
    <source>
        <dbReference type="ARBA" id="ARBA00004496"/>
    </source>
</evidence>
<dbReference type="UniPathway" id="UPA00214"/>
<evidence type="ECO:0000256" key="4">
    <source>
        <dbReference type="ARBA" id="ARBA00008706"/>
    </source>
</evidence>
<comment type="similarity">
    <text evidence="4 10">Belongs to the galactose-1-phosphate uridylyltransferase type 2 family.</text>
</comment>
<keyword evidence="9 10" id="KW-0119">Carbohydrate metabolism</keyword>
<keyword evidence="8 10" id="KW-0299">Galactose metabolism</keyword>
<dbReference type="GO" id="GO:0005737">
    <property type="term" value="C:cytoplasm"/>
    <property type="evidence" value="ECO:0007669"/>
    <property type="project" value="UniProtKB-SubCell"/>
</dbReference>
<dbReference type="PANTHER" id="PTHR39191:SF1">
    <property type="entry name" value="DUF4922 DOMAIN-CONTAINING PROTEIN"/>
    <property type="match status" value="1"/>
</dbReference>
<comment type="subcellular location">
    <subcellularLocation>
        <location evidence="2 10">Cytoplasm</location>
    </subcellularLocation>
</comment>
<reference evidence="13 14" key="1">
    <citation type="submission" date="2017-05" db="EMBL/GenBank/DDBJ databases">
        <title>Vagococcus spp. assemblies.</title>
        <authorList>
            <person name="Gulvik C.A."/>
        </authorList>
    </citation>
    <scope>NUCLEOTIDE SEQUENCE [LARGE SCALE GENOMIC DNA]</scope>
    <source>
        <strain evidence="13 14">SS1994</strain>
    </source>
</reference>
<sequence>MMVNQWMTTFVSYAISTGLWDEMDRVYLTNKVMFLIGVDDYEKEAELIDKLAVEMVNELVNVAIQQGKIVDTAHEKDVLVGELMDIVTPTPKQVNDTFNSYYDKSPKQATDYFYQLSRDNDYIKTQAIAKNIEFPYECDYGTLNITINLSKPEKDPKEIKQAATMASTNYPKCMLCIENEGFSGRIGYPNRFNHRVIRFSLCGEPWAFQYSPYAYYNEHSILFSQVHRPMSINKETFTRLVNVLDVFPHYFVGSNADLPIVGGSILSHDHYQAGRCHFPIETSPIEKSYDILNFPNVSVGIVKWPMSVIRLRSDNKDELINVADYILTKWRTYSDEALNISAFSHDKTPHHTVTPIARKKEGKYEMDLVLRDNNISDTYPDGIFHPHPEYHHIKKENIGLIEVMGLAILPPRLKEEMSEVRQFLLGKKHQMKDYHMSWATSIKENQQITEETVDKQIEDAIGEVFLHVLEDAGVYKRNKEGQEGFNRFMETL</sequence>
<dbReference type="InterPro" id="IPR005850">
    <property type="entry name" value="GalP_Utransf_C"/>
</dbReference>
<comment type="pathway">
    <text evidence="3 10">Carbohydrate metabolism; galactose metabolism.</text>
</comment>
<evidence type="ECO:0000256" key="6">
    <source>
        <dbReference type="ARBA" id="ARBA00022679"/>
    </source>
</evidence>
<evidence type="ECO:0000256" key="7">
    <source>
        <dbReference type="ARBA" id="ARBA00022695"/>
    </source>
</evidence>
<evidence type="ECO:0000259" key="12">
    <source>
        <dbReference type="Pfam" id="PF02744"/>
    </source>
</evidence>
<dbReference type="PROSITE" id="PS01163">
    <property type="entry name" value="GAL_P_UDP_TRANSF_II"/>
    <property type="match status" value="1"/>
</dbReference>
<dbReference type="EMBL" id="NGJT01000044">
    <property type="protein sequence ID" value="RST90497.1"/>
    <property type="molecule type" value="Genomic_DNA"/>
</dbReference>
<dbReference type="AlphaFoldDB" id="A0A429Z9V6"/>
<dbReference type="Pfam" id="PF02744">
    <property type="entry name" value="GalP_UDP_tr_C"/>
    <property type="match status" value="1"/>
</dbReference>
<comment type="caution">
    <text evidence="13">The sequence shown here is derived from an EMBL/GenBank/DDBJ whole genome shotgun (WGS) entry which is preliminary data.</text>
</comment>
<dbReference type="GO" id="GO:0006012">
    <property type="term" value="P:galactose metabolic process"/>
    <property type="evidence" value="ECO:0007669"/>
    <property type="project" value="UniProtKB-UniRule"/>
</dbReference>
<feature type="domain" description="Galactose-1-phosphate uridyl transferase N-terminal" evidence="11">
    <location>
        <begin position="20"/>
        <end position="229"/>
    </location>
</feature>
<comment type="catalytic activity">
    <reaction evidence="1 10">
        <text>alpha-D-galactose 1-phosphate + UDP-alpha-D-glucose = alpha-D-glucose 1-phosphate + UDP-alpha-D-galactose</text>
        <dbReference type="Rhea" id="RHEA:13989"/>
        <dbReference type="ChEBI" id="CHEBI:58336"/>
        <dbReference type="ChEBI" id="CHEBI:58601"/>
        <dbReference type="ChEBI" id="CHEBI:58885"/>
        <dbReference type="ChEBI" id="CHEBI:66914"/>
        <dbReference type="EC" id="2.7.7.12"/>
    </reaction>
</comment>
<dbReference type="PANTHER" id="PTHR39191">
    <property type="entry name" value="GALACTOSE-1-PHOSPHATE URIDYLYLTRANSFERASE"/>
    <property type="match status" value="1"/>
</dbReference>
<keyword evidence="14" id="KW-1185">Reference proteome</keyword>
<evidence type="ECO:0000256" key="1">
    <source>
        <dbReference type="ARBA" id="ARBA00001107"/>
    </source>
</evidence>
<dbReference type="HAMAP" id="MF_00571">
    <property type="entry name" value="GalP_UDP_trans"/>
    <property type="match status" value="1"/>
</dbReference>
<organism evidence="13 14">
    <name type="scientific">Vagococcus bubulae</name>
    <dbReference type="NCBI Taxonomy" id="1977868"/>
    <lineage>
        <taxon>Bacteria</taxon>
        <taxon>Bacillati</taxon>
        <taxon>Bacillota</taxon>
        <taxon>Bacilli</taxon>
        <taxon>Lactobacillales</taxon>
        <taxon>Enterococcaceae</taxon>
        <taxon>Vagococcus</taxon>
    </lineage>
</organism>
<keyword evidence="5 10" id="KW-0963">Cytoplasm</keyword>
<protein>
    <recommendedName>
        <fullName evidence="10">Galactose-1-phosphate uridylyltransferase</fullName>
        <shortName evidence="10">Gal-1-P uridylyltransferase</shortName>
        <ecNumber evidence="10">2.7.7.12</ecNumber>
    </recommendedName>
    <alternativeName>
        <fullName evidence="10">UDP-glucose--hexose-1-phosphate uridylyltransferase</fullName>
    </alternativeName>
</protein>
<dbReference type="Proteomes" id="UP000288490">
    <property type="component" value="Unassembled WGS sequence"/>
</dbReference>
<dbReference type="PIRSF" id="PIRSF006005">
    <property type="entry name" value="GalT_BS"/>
    <property type="match status" value="1"/>
</dbReference>
<dbReference type="NCBIfam" id="NF003629">
    <property type="entry name" value="PRK05270.1-2"/>
    <property type="match status" value="1"/>
</dbReference>
<evidence type="ECO:0000313" key="14">
    <source>
        <dbReference type="Proteomes" id="UP000288490"/>
    </source>
</evidence>
<dbReference type="RefSeq" id="WP_125958602.1">
    <property type="nucleotide sequence ID" value="NZ_JAQEJV010000039.1"/>
</dbReference>